<evidence type="ECO:0000313" key="12">
    <source>
        <dbReference type="Proteomes" id="UP000803884"/>
    </source>
</evidence>
<dbReference type="Gene3D" id="2.170.210.10">
    <property type="entry name" value="DNA double-strand break repair and VJ recombination XRCC4, N-terminal"/>
    <property type="match status" value="1"/>
</dbReference>
<sequence>MGSWSKLHHSSDDLPSLLVKSSFSRDGYSVYLTDLSRIWIETLGREEIVARAKRLSCSIDPEEDDQQFQIFLDKIVEALEQKQGTSLSLSPSRNSELKLSLTAPLPASLPTFDWELILKRAADESIGHDLIFPLLHRAHQLNRNLEALIAELQAKDKIIAKITDRLETSGHDLTAVFPGVANVRLSRKKSQQEQLARHVRGLGRFDEAAFKAQVAQSEDGDGLSSESLNAIFASLPAPSKDTKNQHFSADWWREIPPGQYVDLNPAEDVEMTGNGQAGPEGLEDHEGDITMEDDFQRQATPPRLRNERPPEKTDNYVSEDDDAPKPPSMRNESQQKTNNKPPSPSPQPESLVNHEADNDDDDDSTEDEDDLDGPAQPSKPQRKPSTPPPHDPSPKDSPPKPPVNKPSPPRASRGPFTHEDATDSDSDDLDAPSQPSQNPSSSSHLPTRHKSPTPKPAPTPKQKLHTLGGVRSHTTSPAPPAAEPPTSSSPTEPAPAQNPSKPKPNPKPKLGTIGGRKPTPQPQPQPSPEPPSSPPLPSPSKPKPKAKSKQLGTIGGKRAASSSSRAASKEPTPPPPPPARKPRMEKKVPPDSRPEIGSKAAEERADAKRKALERELEAKARAGGRKRRRF</sequence>
<dbReference type="InterPro" id="IPR038051">
    <property type="entry name" value="XRCC4-like_N_sf"/>
</dbReference>
<dbReference type="Proteomes" id="UP000803884">
    <property type="component" value="Unassembled WGS sequence"/>
</dbReference>
<evidence type="ECO:0000256" key="3">
    <source>
        <dbReference type="ARBA" id="ARBA00023125"/>
    </source>
</evidence>
<feature type="compositionally biased region" description="Pro residues" evidence="8">
    <location>
        <begin position="519"/>
        <end position="541"/>
    </location>
</feature>
<feature type="compositionally biased region" description="Acidic residues" evidence="8">
    <location>
        <begin position="357"/>
        <end position="372"/>
    </location>
</feature>
<dbReference type="CDD" id="cd22285">
    <property type="entry name" value="HD_XLF_N"/>
    <property type="match status" value="1"/>
</dbReference>
<comment type="similarity">
    <text evidence="6">Belongs to the XRCC4-XLF family. XLF subfamily.</text>
</comment>
<evidence type="ECO:0000259" key="9">
    <source>
        <dbReference type="Pfam" id="PF09302"/>
    </source>
</evidence>
<dbReference type="AlphaFoldDB" id="A0AB34KNG7"/>
<keyword evidence="3" id="KW-0238">DNA-binding</keyword>
<feature type="domain" description="XLF-like N-terminal" evidence="9">
    <location>
        <begin position="3"/>
        <end position="119"/>
    </location>
</feature>
<evidence type="ECO:0000256" key="7">
    <source>
        <dbReference type="ARBA" id="ARBA00044529"/>
    </source>
</evidence>
<feature type="region of interest" description="Disordered" evidence="8">
    <location>
        <begin position="258"/>
        <end position="630"/>
    </location>
</feature>
<dbReference type="RefSeq" id="XP_069228738.1">
    <property type="nucleotide sequence ID" value="XM_069374702.1"/>
</dbReference>
<evidence type="ECO:0000259" key="10">
    <source>
        <dbReference type="Pfam" id="PF21928"/>
    </source>
</evidence>
<evidence type="ECO:0000256" key="6">
    <source>
        <dbReference type="ARBA" id="ARBA00025747"/>
    </source>
</evidence>
<evidence type="ECO:0000256" key="2">
    <source>
        <dbReference type="ARBA" id="ARBA00022763"/>
    </source>
</evidence>
<dbReference type="InterPro" id="IPR015381">
    <property type="entry name" value="XLF-like_N"/>
</dbReference>
<gene>
    <name evidence="11" type="ORF">WHR41_06097</name>
</gene>
<feature type="compositionally biased region" description="Pro residues" evidence="8">
    <location>
        <begin position="399"/>
        <end position="409"/>
    </location>
</feature>
<dbReference type="PANTHER" id="PTHR32235:SF1">
    <property type="entry name" value="NON-HOMOLOGOUS END-JOINING FACTOR 1"/>
    <property type="match status" value="1"/>
</dbReference>
<dbReference type="Pfam" id="PF09302">
    <property type="entry name" value="XLF"/>
    <property type="match status" value="1"/>
</dbReference>
<feature type="compositionally biased region" description="Basic and acidic residues" evidence="8">
    <location>
        <begin position="304"/>
        <end position="314"/>
    </location>
</feature>
<evidence type="ECO:0000256" key="1">
    <source>
        <dbReference type="ARBA" id="ARBA00004123"/>
    </source>
</evidence>
<keyword evidence="4" id="KW-0234">DNA repair</keyword>
<evidence type="ECO:0000256" key="5">
    <source>
        <dbReference type="ARBA" id="ARBA00023242"/>
    </source>
</evidence>
<dbReference type="PRINTS" id="PR01217">
    <property type="entry name" value="PRICHEXTENSN"/>
</dbReference>
<dbReference type="EMBL" id="JAAQHG020000018">
    <property type="protein sequence ID" value="KAL1585632.1"/>
    <property type="molecule type" value="Genomic_DNA"/>
</dbReference>
<evidence type="ECO:0000313" key="11">
    <source>
        <dbReference type="EMBL" id="KAL1585632.1"/>
    </source>
</evidence>
<keyword evidence="12" id="KW-1185">Reference proteome</keyword>
<dbReference type="GeneID" id="96007540"/>
<reference evidence="11 12" key="1">
    <citation type="journal article" date="2020" name="Microbiol. Resour. Announc.">
        <title>Draft Genome Sequence of a Cladosporium Species Isolated from the Mesophotic Ascidian Didemnum maculosum.</title>
        <authorList>
            <person name="Gioti A."/>
            <person name="Siaperas R."/>
            <person name="Nikolaivits E."/>
            <person name="Le Goff G."/>
            <person name="Ouazzani J."/>
            <person name="Kotoulas G."/>
            <person name="Topakas E."/>
        </authorList>
    </citation>
    <scope>NUCLEOTIDE SEQUENCE [LARGE SCALE GENOMIC DNA]</scope>
    <source>
        <strain evidence="11 12">TM138-S3</strain>
    </source>
</reference>
<protein>
    <recommendedName>
        <fullName evidence="7">Non-homologous end-joining factor 1</fullName>
    </recommendedName>
</protein>
<keyword evidence="2" id="KW-0227">DNA damage</keyword>
<dbReference type="GO" id="GO:0032807">
    <property type="term" value="C:DNA ligase IV complex"/>
    <property type="evidence" value="ECO:0007669"/>
    <property type="project" value="TreeGrafter"/>
</dbReference>
<feature type="compositionally biased region" description="Basic and acidic residues" evidence="8">
    <location>
        <begin position="585"/>
        <end position="620"/>
    </location>
</feature>
<feature type="domain" description="XLF-like coiled-coil region" evidence="10">
    <location>
        <begin position="125"/>
        <end position="174"/>
    </location>
</feature>
<evidence type="ECO:0000256" key="4">
    <source>
        <dbReference type="ARBA" id="ARBA00023204"/>
    </source>
</evidence>
<dbReference type="InterPro" id="IPR053829">
    <property type="entry name" value="XLF-like_CC"/>
</dbReference>
<dbReference type="InterPro" id="IPR052287">
    <property type="entry name" value="NHEJ_factor"/>
</dbReference>
<dbReference type="Pfam" id="PF21928">
    <property type="entry name" value="XLF_CC"/>
    <property type="match status" value="1"/>
</dbReference>
<name>A0AB34KNG7_9PEZI</name>
<keyword evidence="5" id="KW-0539">Nucleus</keyword>
<feature type="compositionally biased region" description="Low complexity" evidence="8">
    <location>
        <begin position="484"/>
        <end position="500"/>
    </location>
</feature>
<accession>A0AB34KNG7</accession>
<dbReference type="PANTHER" id="PTHR32235">
    <property type="entry name" value="NON-HOMOLOGOUS END-JOINING FACTOR 1"/>
    <property type="match status" value="1"/>
</dbReference>
<dbReference type="GO" id="GO:0006303">
    <property type="term" value="P:double-strand break repair via nonhomologous end joining"/>
    <property type="evidence" value="ECO:0007669"/>
    <property type="project" value="TreeGrafter"/>
</dbReference>
<dbReference type="GO" id="GO:0045027">
    <property type="term" value="F:DNA end binding"/>
    <property type="evidence" value="ECO:0007669"/>
    <property type="project" value="TreeGrafter"/>
</dbReference>
<organism evidence="11 12">
    <name type="scientific">Cladosporium halotolerans</name>
    <dbReference type="NCBI Taxonomy" id="1052096"/>
    <lineage>
        <taxon>Eukaryota</taxon>
        <taxon>Fungi</taxon>
        <taxon>Dikarya</taxon>
        <taxon>Ascomycota</taxon>
        <taxon>Pezizomycotina</taxon>
        <taxon>Dothideomycetes</taxon>
        <taxon>Dothideomycetidae</taxon>
        <taxon>Cladosporiales</taxon>
        <taxon>Cladosporiaceae</taxon>
        <taxon>Cladosporium</taxon>
    </lineage>
</organism>
<feature type="compositionally biased region" description="Polar residues" evidence="8">
    <location>
        <begin position="330"/>
        <end position="340"/>
    </location>
</feature>
<evidence type="ECO:0000256" key="8">
    <source>
        <dbReference type="SAM" id="MobiDB-lite"/>
    </source>
</evidence>
<comment type="caution">
    <text evidence="11">The sequence shown here is derived from an EMBL/GenBank/DDBJ whole genome shotgun (WGS) entry which is preliminary data.</text>
</comment>
<feature type="compositionally biased region" description="Low complexity" evidence="8">
    <location>
        <begin position="431"/>
        <end position="443"/>
    </location>
</feature>
<proteinExistence type="inferred from homology"/>
<comment type="subcellular location">
    <subcellularLocation>
        <location evidence="1">Nucleus</location>
    </subcellularLocation>
</comment>